<evidence type="ECO:0008006" key="2">
    <source>
        <dbReference type="Google" id="ProtNLM"/>
    </source>
</evidence>
<protein>
    <recommendedName>
        <fullName evidence="2">Amine oxidase domain-containing protein</fullName>
    </recommendedName>
</protein>
<comment type="caution">
    <text evidence="1">The sequence shown here is derived from an EMBL/GenBank/DDBJ whole genome shotgun (WGS) entry which is preliminary data.</text>
</comment>
<proteinExistence type="predicted"/>
<name>A0A645JGY8_9ZZZZ</name>
<organism evidence="1">
    <name type="scientific">bioreactor metagenome</name>
    <dbReference type="NCBI Taxonomy" id="1076179"/>
    <lineage>
        <taxon>unclassified sequences</taxon>
        <taxon>metagenomes</taxon>
        <taxon>ecological metagenomes</taxon>
    </lineage>
</organism>
<reference evidence="1" key="1">
    <citation type="submission" date="2019-08" db="EMBL/GenBank/DDBJ databases">
        <authorList>
            <person name="Kucharzyk K."/>
            <person name="Murdoch R.W."/>
            <person name="Higgins S."/>
            <person name="Loffler F."/>
        </authorList>
    </citation>
    <scope>NUCLEOTIDE SEQUENCE</scope>
</reference>
<dbReference type="AlphaFoldDB" id="A0A645JGY8"/>
<sequence length="94" mass="10063">MYPELDEKTEDGFVATPFTLMQRTGNTGGAITGWAFTNSRIPAVSSMPAIAKSVRTPIPGVLQAGQWSFSPSGLPVSILTGKLAADRVLKELRR</sequence>
<evidence type="ECO:0000313" key="1">
    <source>
        <dbReference type="EMBL" id="MPN62968.1"/>
    </source>
</evidence>
<dbReference type="EMBL" id="VSSQ01141709">
    <property type="protein sequence ID" value="MPN62968.1"/>
    <property type="molecule type" value="Genomic_DNA"/>
</dbReference>
<accession>A0A645JGY8</accession>
<gene>
    <name evidence="1" type="ORF">SDC9_210721</name>
</gene>